<gene>
    <name evidence="3" type="ORF">GCM10017567_41700</name>
</gene>
<dbReference type="Pfam" id="PF14325">
    <property type="entry name" value="DUF4383"/>
    <property type="match status" value="1"/>
</dbReference>
<proteinExistence type="predicted"/>
<feature type="transmembrane region" description="Helical" evidence="2">
    <location>
        <begin position="20"/>
        <end position="40"/>
    </location>
</feature>
<feature type="transmembrane region" description="Helical" evidence="2">
    <location>
        <begin position="60"/>
        <end position="78"/>
    </location>
</feature>
<reference evidence="4" key="1">
    <citation type="journal article" date="2019" name="Int. J. Syst. Evol. Microbiol.">
        <title>The Global Catalogue of Microorganisms (GCM) 10K type strain sequencing project: providing services to taxonomists for standard genome sequencing and annotation.</title>
        <authorList>
            <consortium name="The Broad Institute Genomics Platform"/>
            <consortium name="The Broad Institute Genome Sequencing Center for Infectious Disease"/>
            <person name="Wu L."/>
            <person name="Ma J."/>
        </authorList>
    </citation>
    <scope>NUCLEOTIDE SEQUENCE [LARGE SCALE GENOMIC DNA]</scope>
    <source>
        <strain evidence="4">CGMCC 4.7680</strain>
    </source>
</reference>
<dbReference type="EMBL" id="BNAW01000017">
    <property type="protein sequence ID" value="GHG18858.1"/>
    <property type="molecule type" value="Genomic_DNA"/>
</dbReference>
<feature type="region of interest" description="Disordered" evidence="1">
    <location>
        <begin position="194"/>
        <end position="250"/>
    </location>
</feature>
<organism evidence="3 4">
    <name type="scientific">Amycolatopsis bullii</name>
    <dbReference type="NCBI Taxonomy" id="941987"/>
    <lineage>
        <taxon>Bacteria</taxon>
        <taxon>Bacillati</taxon>
        <taxon>Actinomycetota</taxon>
        <taxon>Actinomycetes</taxon>
        <taxon>Pseudonocardiales</taxon>
        <taxon>Pseudonocardiaceae</taxon>
        <taxon>Amycolatopsis</taxon>
    </lineage>
</organism>
<comment type="caution">
    <text evidence="3">The sequence shown here is derived from an EMBL/GenBank/DDBJ whole genome shotgun (WGS) entry which is preliminary data.</text>
</comment>
<keyword evidence="2" id="KW-0472">Membrane</keyword>
<feature type="compositionally biased region" description="Basic and acidic residues" evidence="1">
    <location>
        <begin position="234"/>
        <end position="250"/>
    </location>
</feature>
<sequence length="250" mass="26916">MVHAKGARIRVRGLQPAQVLAGLAGIAFLVVGIIGFSRTGFGNFAGHHDAGFWRFSANPLMSLVRVVTGVVGLLLAFGSGRARTFGWLLFIGYGLLFVWGLMIDGLISTNPFANAGNPMDLEPADTWLHLGVAALGLLIAVLPARRTILLPEDEEEPGVAEQRTEVIDRPVADRGVTDRPVADRAVADRGVADRGVTDRPVADRAVADRGVADRADGVTDEPRRRSFLRRDHKGRGPEVTREERPPGLAH</sequence>
<accession>A0ABQ3KFG9</accession>
<dbReference type="Proteomes" id="UP000649955">
    <property type="component" value="Unassembled WGS sequence"/>
</dbReference>
<evidence type="ECO:0000256" key="2">
    <source>
        <dbReference type="SAM" id="Phobius"/>
    </source>
</evidence>
<feature type="transmembrane region" description="Helical" evidence="2">
    <location>
        <begin position="85"/>
        <end position="107"/>
    </location>
</feature>
<protein>
    <recommendedName>
        <fullName evidence="5">DUF4383 domain-containing protein</fullName>
    </recommendedName>
</protein>
<evidence type="ECO:0008006" key="5">
    <source>
        <dbReference type="Google" id="ProtNLM"/>
    </source>
</evidence>
<evidence type="ECO:0000313" key="4">
    <source>
        <dbReference type="Proteomes" id="UP000649955"/>
    </source>
</evidence>
<dbReference type="RefSeq" id="WP_191312499.1">
    <property type="nucleotide sequence ID" value="NZ_BNAW01000017.1"/>
</dbReference>
<feature type="compositionally biased region" description="Basic and acidic residues" evidence="1">
    <location>
        <begin position="194"/>
        <end position="224"/>
    </location>
</feature>
<name>A0ABQ3KFG9_9PSEU</name>
<keyword evidence="4" id="KW-1185">Reference proteome</keyword>
<keyword evidence="2" id="KW-1133">Transmembrane helix</keyword>
<feature type="transmembrane region" description="Helical" evidence="2">
    <location>
        <begin position="127"/>
        <end position="144"/>
    </location>
</feature>
<evidence type="ECO:0000313" key="3">
    <source>
        <dbReference type="EMBL" id="GHG18858.1"/>
    </source>
</evidence>
<evidence type="ECO:0000256" key="1">
    <source>
        <dbReference type="SAM" id="MobiDB-lite"/>
    </source>
</evidence>
<keyword evidence="2" id="KW-0812">Transmembrane</keyword>